<dbReference type="Pfam" id="PF00497">
    <property type="entry name" value="SBP_bac_3"/>
    <property type="match status" value="1"/>
</dbReference>
<keyword evidence="7" id="KW-1185">Reference proteome</keyword>
<comment type="similarity">
    <text evidence="2 4">Belongs to the bacterial solute-binding protein 3 family.</text>
</comment>
<evidence type="ECO:0000313" key="7">
    <source>
        <dbReference type="Proteomes" id="UP000186469"/>
    </source>
</evidence>
<comment type="subcellular location">
    <subcellularLocation>
        <location evidence="1">Cell envelope</location>
    </subcellularLocation>
</comment>
<dbReference type="Gene3D" id="3.40.190.10">
    <property type="entry name" value="Periplasmic binding protein-like II"/>
    <property type="match status" value="2"/>
</dbReference>
<keyword evidence="3" id="KW-0732">Signal</keyword>
<accession>A0A1M7TKF8</accession>
<dbReference type="RefSeq" id="WP_072697831.1">
    <property type="nucleotide sequence ID" value="NZ_FRDI01000014.1"/>
</dbReference>
<dbReference type="GO" id="GO:0030313">
    <property type="term" value="C:cell envelope"/>
    <property type="evidence" value="ECO:0007669"/>
    <property type="project" value="UniProtKB-SubCell"/>
</dbReference>
<dbReference type="PANTHER" id="PTHR35936:SF38">
    <property type="entry name" value="GLUTAMINE-BINDING PERIPLASMIC PROTEIN"/>
    <property type="match status" value="1"/>
</dbReference>
<gene>
    <name evidence="6" type="ORF">SAMN02745728_02157</name>
</gene>
<evidence type="ECO:0000256" key="4">
    <source>
        <dbReference type="RuleBase" id="RU003744"/>
    </source>
</evidence>
<evidence type="ECO:0000256" key="2">
    <source>
        <dbReference type="ARBA" id="ARBA00010333"/>
    </source>
</evidence>
<dbReference type="SUPFAM" id="SSF53850">
    <property type="entry name" value="Periplasmic binding protein-like II"/>
    <property type="match status" value="1"/>
</dbReference>
<dbReference type="PANTHER" id="PTHR35936">
    <property type="entry name" value="MEMBRANE-BOUND LYTIC MUREIN TRANSGLYCOSYLASE F"/>
    <property type="match status" value="1"/>
</dbReference>
<evidence type="ECO:0000256" key="1">
    <source>
        <dbReference type="ARBA" id="ARBA00004196"/>
    </source>
</evidence>
<organism evidence="6 7">
    <name type="scientific">Desulfovibrio litoralis DSM 11393</name>
    <dbReference type="NCBI Taxonomy" id="1121455"/>
    <lineage>
        <taxon>Bacteria</taxon>
        <taxon>Pseudomonadati</taxon>
        <taxon>Thermodesulfobacteriota</taxon>
        <taxon>Desulfovibrionia</taxon>
        <taxon>Desulfovibrionales</taxon>
        <taxon>Desulfovibrionaceae</taxon>
        <taxon>Desulfovibrio</taxon>
    </lineage>
</organism>
<feature type="domain" description="Solute-binding protein family 3/N-terminal" evidence="5">
    <location>
        <begin position="45"/>
        <end position="269"/>
    </location>
</feature>
<dbReference type="InterPro" id="IPR001638">
    <property type="entry name" value="Solute-binding_3/MltF_N"/>
</dbReference>
<dbReference type="AlphaFoldDB" id="A0A1M7TKF8"/>
<evidence type="ECO:0000259" key="5">
    <source>
        <dbReference type="SMART" id="SM00062"/>
    </source>
</evidence>
<dbReference type="STRING" id="1121455.SAMN02745728_02157"/>
<dbReference type="SMART" id="SM00062">
    <property type="entry name" value="PBPb"/>
    <property type="match status" value="1"/>
</dbReference>
<proteinExistence type="inferred from homology"/>
<protein>
    <submittedName>
        <fullName evidence="6">Amino acid ABC transporter substrate-binding protein, PAAT family</fullName>
    </submittedName>
</protein>
<dbReference type="InterPro" id="IPR018313">
    <property type="entry name" value="SBP_3_CS"/>
</dbReference>
<dbReference type="PROSITE" id="PS01039">
    <property type="entry name" value="SBP_BACTERIAL_3"/>
    <property type="match status" value="1"/>
</dbReference>
<name>A0A1M7TKF8_9BACT</name>
<dbReference type="EMBL" id="FRDI01000014">
    <property type="protein sequence ID" value="SHN71176.1"/>
    <property type="molecule type" value="Genomic_DNA"/>
</dbReference>
<reference evidence="6 7" key="1">
    <citation type="submission" date="2016-12" db="EMBL/GenBank/DDBJ databases">
        <authorList>
            <person name="Song W.-J."/>
            <person name="Kurnit D.M."/>
        </authorList>
    </citation>
    <scope>NUCLEOTIDE SEQUENCE [LARGE SCALE GENOMIC DNA]</scope>
    <source>
        <strain evidence="6 7">DSM 11393</strain>
    </source>
</reference>
<dbReference type="Proteomes" id="UP000186469">
    <property type="component" value="Unassembled WGS sequence"/>
</dbReference>
<sequence length="276" mass="30971">MLKKIFPVVLMPVLVVLLFNLVVFSRANAETKSDSMIENALERESLKVGFSTFVPWAMQDKNGEFIGFEVDVARKLAADLGVKLELVPVKWAGILPALLTGQFDIIIGGMSVTTERNLKVNFTVPYDFAGLSLVAHKAKAENLKTLNDFNKAECLIAARTGTSAAFSIKLALPKAKLLLFDEEAQAVQELLNGRVHAFVSGEPLPSAMVLEYPDKLFIPENAEIFAKEPVAFAIRKNDFDSLNVLDNWVRRQESLGWLAERRHYWFKTDEWKDKIK</sequence>
<evidence type="ECO:0000256" key="3">
    <source>
        <dbReference type="ARBA" id="ARBA00022729"/>
    </source>
</evidence>
<evidence type="ECO:0000313" key="6">
    <source>
        <dbReference type="EMBL" id="SHN71176.1"/>
    </source>
</evidence>